<feature type="compositionally biased region" description="Low complexity" evidence="1">
    <location>
        <begin position="138"/>
        <end position="149"/>
    </location>
</feature>
<dbReference type="EMBL" id="DS679392">
    <property type="protein sequence ID" value="EEC04069.1"/>
    <property type="molecule type" value="Genomic_DNA"/>
</dbReference>
<reference evidence="2 4" key="1">
    <citation type="submission" date="2008-03" db="EMBL/GenBank/DDBJ databases">
        <title>Annotation of Ixodes scapularis.</title>
        <authorList>
            <consortium name="Ixodes scapularis Genome Project Consortium"/>
            <person name="Caler E."/>
            <person name="Hannick L.I."/>
            <person name="Bidwell S."/>
            <person name="Joardar V."/>
            <person name="Thiagarajan M."/>
            <person name="Amedeo P."/>
            <person name="Galinsky K.J."/>
            <person name="Schobel S."/>
            <person name="Inman J."/>
            <person name="Hostetler J."/>
            <person name="Miller J."/>
            <person name="Hammond M."/>
            <person name="Megy K."/>
            <person name="Lawson D."/>
            <person name="Kodira C."/>
            <person name="Sutton G."/>
            <person name="Meyer J."/>
            <person name="Hill C.A."/>
            <person name="Birren B."/>
            <person name="Nene V."/>
            <person name="Collins F."/>
            <person name="Alarcon-Chaidez F."/>
            <person name="Wikel S."/>
            <person name="Strausberg R."/>
        </authorList>
    </citation>
    <scope>NUCLEOTIDE SEQUENCE [LARGE SCALE GENOMIC DNA]</scope>
    <source>
        <strain evidence="4">Wikel</strain>
        <strain evidence="2">Wikel colony</strain>
    </source>
</reference>
<dbReference type="EMBL" id="ABJB010682990">
    <property type="status" value="NOT_ANNOTATED_CDS"/>
    <property type="molecule type" value="Genomic_DNA"/>
</dbReference>
<reference evidence="3" key="2">
    <citation type="submission" date="2020-05" db="UniProtKB">
        <authorList>
            <consortium name="EnsemblMetazoa"/>
        </authorList>
    </citation>
    <scope>IDENTIFICATION</scope>
    <source>
        <strain evidence="3">wikel</strain>
    </source>
</reference>
<dbReference type="VEuPathDB" id="VectorBase:ISCW016600"/>
<dbReference type="AlphaFoldDB" id="B7PBU7"/>
<dbReference type="Proteomes" id="UP000001555">
    <property type="component" value="Unassembled WGS sequence"/>
</dbReference>
<protein>
    <submittedName>
        <fullName evidence="2 3">Uncharacterized protein</fullName>
    </submittedName>
</protein>
<feature type="compositionally biased region" description="Basic residues" evidence="1">
    <location>
        <begin position="127"/>
        <end position="137"/>
    </location>
</feature>
<dbReference type="InParanoid" id="B7PBU7"/>
<evidence type="ECO:0000313" key="3">
    <source>
        <dbReference type="EnsemblMetazoa" id="ISCW016600-PA"/>
    </source>
</evidence>
<evidence type="ECO:0000313" key="4">
    <source>
        <dbReference type="Proteomes" id="UP000001555"/>
    </source>
</evidence>
<dbReference type="VEuPathDB" id="VectorBase:ISCI016600"/>
<accession>B7PBU7</accession>
<dbReference type="HOGENOM" id="CLU_1191028_0_0_1"/>
<evidence type="ECO:0000256" key="1">
    <source>
        <dbReference type="SAM" id="MobiDB-lite"/>
    </source>
</evidence>
<proteinExistence type="predicted"/>
<sequence length="233" mass="24985">MWRMQRGMAHIISRISKPRNWPSSRGGAISCTLQEARDTCSPSRFPAHVAPSAESARAPRGKNAATPPSPQRSGCRAKLAIRGPRATRKREPGAQSAYLKQGHDVRRPQRQSSEGPAGHEHGASASRHSRSQRRGRQRSAPSAAAPVRHAVQRPSRPFAALGSTGRCGTRNRCPATQRRSADAAARTQSPERAQGSKDAPPPAQSLRGTILNLGRSFVRDGLPIGGSHECVGQ</sequence>
<gene>
    <name evidence="2" type="ORF">IscW_ISCW016600</name>
</gene>
<evidence type="ECO:0000313" key="2">
    <source>
        <dbReference type="EMBL" id="EEC04069.1"/>
    </source>
</evidence>
<dbReference type="EnsemblMetazoa" id="ISCW016600-RA">
    <property type="protein sequence ID" value="ISCW016600-PA"/>
    <property type="gene ID" value="ISCW016600"/>
</dbReference>
<keyword evidence="4" id="KW-1185">Reference proteome</keyword>
<organism>
    <name type="scientific">Ixodes scapularis</name>
    <name type="common">Black-legged tick</name>
    <name type="synonym">Deer tick</name>
    <dbReference type="NCBI Taxonomy" id="6945"/>
    <lineage>
        <taxon>Eukaryota</taxon>
        <taxon>Metazoa</taxon>
        <taxon>Ecdysozoa</taxon>
        <taxon>Arthropoda</taxon>
        <taxon>Chelicerata</taxon>
        <taxon>Arachnida</taxon>
        <taxon>Acari</taxon>
        <taxon>Parasitiformes</taxon>
        <taxon>Ixodida</taxon>
        <taxon>Ixodoidea</taxon>
        <taxon>Ixodidae</taxon>
        <taxon>Ixodinae</taxon>
        <taxon>Ixodes</taxon>
    </lineage>
</organism>
<dbReference type="PaxDb" id="6945-B7PBU7"/>
<feature type="region of interest" description="Disordered" evidence="1">
    <location>
        <begin position="38"/>
        <end position="207"/>
    </location>
</feature>
<name>B7PBU7_IXOSC</name>